<keyword evidence="2" id="KW-1185">Reference proteome</keyword>
<evidence type="ECO:0000313" key="1">
    <source>
        <dbReference type="EMBL" id="MBP2035523.1"/>
    </source>
</evidence>
<comment type="caution">
    <text evidence="1">The sequence shown here is derived from an EMBL/GenBank/DDBJ whole genome shotgun (WGS) entry which is preliminary data.</text>
</comment>
<proteinExistence type="predicted"/>
<organism evidence="1 2">
    <name type="scientific">Streptomyces avidinii</name>
    <dbReference type="NCBI Taxonomy" id="1895"/>
    <lineage>
        <taxon>Bacteria</taxon>
        <taxon>Bacillati</taxon>
        <taxon>Actinomycetota</taxon>
        <taxon>Actinomycetes</taxon>
        <taxon>Kitasatosporales</taxon>
        <taxon>Streptomycetaceae</taxon>
        <taxon>Streptomyces</taxon>
    </lineage>
</organism>
<evidence type="ECO:0000313" key="2">
    <source>
        <dbReference type="Proteomes" id="UP001519310"/>
    </source>
</evidence>
<reference evidence="1 2" key="1">
    <citation type="submission" date="2021-03" db="EMBL/GenBank/DDBJ databases">
        <title>Genomic Encyclopedia of Type Strains, Phase IV (KMG-IV): sequencing the most valuable type-strain genomes for metagenomic binning, comparative biology and taxonomic classification.</title>
        <authorList>
            <person name="Goeker M."/>
        </authorList>
    </citation>
    <scope>NUCLEOTIDE SEQUENCE [LARGE SCALE GENOMIC DNA]</scope>
    <source>
        <strain evidence="1 2">DSM 40526</strain>
    </source>
</reference>
<name>A0ABS4KZR6_STRAV</name>
<accession>A0ABS4KZR6</accession>
<dbReference type="EMBL" id="JAGGLQ010000002">
    <property type="protein sequence ID" value="MBP2035523.1"/>
    <property type="molecule type" value="Genomic_DNA"/>
</dbReference>
<gene>
    <name evidence="1" type="ORF">J2Z77_001310</name>
</gene>
<dbReference type="Proteomes" id="UP001519310">
    <property type="component" value="Unassembled WGS sequence"/>
</dbReference>
<sequence>MRRRKLTFGLYADEQGLARVLNLVEDAVRSRNARNTRIVGVTVARTDPGGEPSAADGYDFLAEQWAVEHPGQGSGARQPVELRLCLVCSRRTHRAIRRTVISTLCPEETAAHTCRVPWTAA</sequence>
<protein>
    <submittedName>
        <fullName evidence="1">Uncharacterized protein</fullName>
    </submittedName>
</protein>
<dbReference type="RefSeq" id="WP_189968497.1">
    <property type="nucleotide sequence ID" value="NZ_BMVL01000005.1"/>
</dbReference>